<evidence type="ECO:0000256" key="1">
    <source>
        <dbReference type="SAM" id="MobiDB-lite"/>
    </source>
</evidence>
<keyword evidence="3" id="KW-1185">Reference proteome</keyword>
<dbReference type="RefSeq" id="WP_340348463.1">
    <property type="nucleotide sequence ID" value="NZ_JBBKZT010000046.1"/>
</dbReference>
<evidence type="ECO:0000313" key="3">
    <source>
        <dbReference type="Proteomes" id="UP001385892"/>
    </source>
</evidence>
<comment type="caution">
    <text evidence="2">The sequence shown here is derived from an EMBL/GenBank/DDBJ whole genome shotgun (WGS) entry which is preliminary data.</text>
</comment>
<name>A0ABU8WYB7_9BURK</name>
<reference evidence="2 3" key="1">
    <citation type="submission" date="2024-03" db="EMBL/GenBank/DDBJ databases">
        <title>Novel species of the genus Variovorax.</title>
        <authorList>
            <person name="Liu Q."/>
            <person name="Xin Y.-H."/>
        </authorList>
    </citation>
    <scope>NUCLEOTIDE SEQUENCE [LARGE SCALE GENOMIC DNA]</scope>
    <source>
        <strain evidence="2 3">KACC 18900</strain>
    </source>
</reference>
<sequence>MARDQISTTAAAIKALDGGTFVTLHSRLDRGGALQARKLASGAVQLYWRYSLGGKMSREPIGVYDPSAPPKKLEPTGAHPTPPNGCIRQQRTGTRDPKRLFASSAWLSSKATFGSASTWPTMADHGRSTTCLQSNFVSKASPASYVD</sequence>
<protein>
    <submittedName>
        <fullName evidence="2">Uncharacterized protein</fullName>
    </submittedName>
</protein>
<dbReference type="EMBL" id="JBBKZT010000046">
    <property type="protein sequence ID" value="MEJ8852516.1"/>
    <property type="molecule type" value="Genomic_DNA"/>
</dbReference>
<gene>
    <name evidence="2" type="ORF">WKW82_38280</name>
</gene>
<feature type="region of interest" description="Disordered" evidence="1">
    <location>
        <begin position="61"/>
        <end position="95"/>
    </location>
</feature>
<accession>A0ABU8WYB7</accession>
<evidence type="ECO:0000313" key="2">
    <source>
        <dbReference type="EMBL" id="MEJ8852516.1"/>
    </source>
</evidence>
<dbReference type="Proteomes" id="UP001385892">
    <property type="component" value="Unassembled WGS sequence"/>
</dbReference>
<organism evidence="2 3">
    <name type="scientific">Variovorax rhizosphaerae</name>
    <dbReference type="NCBI Taxonomy" id="1836200"/>
    <lineage>
        <taxon>Bacteria</taxon>
        <taxon>Pseudomonadati</taxon>
        <taxon>Pseudomonadota</taxon>
        <taxon>Betaproteobacteria</taxon>
        <taxon>Burkholderiales</taxon>
        <taxon>Comamonadaceae</taxon>
        <taxon>Variovorax</taxon>
    </lineage>
</organism>
<proteinExistence type="predicted"/>